<name>A0ACC2LU14_PERAE</name>
<dbReference type="Proteomes" id="UP001234297">
    <property type="component" value="Chromosome 3"/>
</dbReference>
<protein>
    <submittedName>
        <fullName evidence="1">Uncharacterized protein</fullName>
    </submittedName>
</protein>
<evidence type="ECO:0000313" key="1">
    <source>
        <dbReference type="EMBL" id="KAJ8636833.1"/>
    </source>
</evidence>
<accession>A0ACC2LU14</accession>
<sequence>MRTKREMEVKCFPRFSEKNMDGVWYRDVKVVVKCSRSYTPSFRINRQKPARSGKNTASGSPASRQVARGLECAALAFVKSKEAPLAGVDVGDCRPFVVIAAAP</sequence>
<gene>
    <name evidence="1" type="ORF">MRB53_011100</name>
</gene>
<proteinExistence type="predicted"/>
<dbReference type="EMBL" id="CM056811">
    <property type="protein sequence ID" value="KAJ8636833.1"/>
    <property type="molecule type" value="Genomic_DNA"/>
</dbReference>
<reference evidence="1 2" key="1">
    <citation type="journal article" date="2022" name="Hortic Res">
        <title>A haplotype resolved chromosomal level avocado genome allows analysis of novel avocado genes.</title>
        <authorList>
            <person name="Nath O."/>
            <person name="Fletcher S.J."/>
            <person name="Hayward A."/>
            <person name="Shaw L.M."/>
            <person name="Masouleh A.K."/>
            <person name="Furtado A."/>
            <person name="Henry R.J."/>
            <person name="Mitter N."/>
        </authorList>
    </citation>
    <scope>NUCLEOTIDE SEQUENCE [LARGE SCALE GENOMIC DNA]</scope>
    <source>
        <strain evidence="2">cv. Hass</strain>
    </source>
</reference>
<evidence type="ECO:0000313" key="2">
    <source>
        <dbReference type="Proteomes" id="UP001234297"/>
    </source>
</evidence>
<organism evidence="1 2">
    <name type="scientific">Persea americana</name>
    <name type="common">Avocado</name>
    <dbReference type="NCBI Taxonomy" id="3435"/>
    <lineage>
        <taxon>Eukaryota</taxon>
        <taxon>Viridiplantae</taxon>
        <taxon>Streptophyta</taxon>
        <taxon>Embryophyta</taxon>
        <taxon>Tracheophyta</taxon>
        <taxon>Spermatophyta</taxon>
        <taxon>Magnoliopsida</taxon>
        <taxon>Magnoliidae</taxon>
        <taxon>Laurales</taxon>
        <taxon>Lauraceae</taxon>
        <taxon>Persea</taxon>
    </lineage>
</organism>
<comment type="caution">
    <text evidence="1">The sequence shown here is derived from an EMBL/GenBank/DDBJ whole genome shotgun (WGS) entry which is preliminary data.</text>
</comment>
<keyword evidence="2" id="KW-1185">Reference proteome</keyword>